<sequence>MLFFVHVMEDVMYDLGYGQDMDNEIPIYYHYLVPNEGLDLGLRALGNDVDAIRFSKYVGSVSDAFDAEMMENELFDSADESDDNEPSVSKRKLKAIRKQNQKSDGFYVGQNFESKHVVNKMLTYIVSTRRNIKAIKDDGGRNVTACTSEFLSEQLMEQVEENPHILVRAIKE</sequence>
<keyword evidence="2" id="KW-1185">Reference proteome</keyword>
<proteinExistence type="predicted"/>
<dbReference type="EMBL" id="JAUHHV010000008">
    <property type="protein sequence ID" value="KAK1415063.1"/>
    <property type="molecule type" value="Genomic_DNA"/>
</dbReference>
<dbReference type="AlphaFoldDB" id="A0AAD8K3B3"/>
<organism evidence="1 2">
    <name type="scientific">Tagetes erecta</name>
    <name type="common">African marigold</name>
    <dbReference type="NCBI Taxonomy" id="13708"/>
    <lineage>
        <taxon>Eukaryota</taxon>
        <taxon>Viridiplantae</taxon>
        <taxon>Streptophyta</taxon>
        <taxon>Embryophyta</taxon>
        <taxon>Tracheophyta</taxon>
        <taxon>Spermatophyta</taxon>
        <taxon>Magnoliopsida</taxon>
        <taxon>eudicotyledons</taxon>
        <taxon>Gunneridae</taxon>
        <taxon>Pentapetalae</taxon>
        <taxon>asterids</taxon>
        <taxon>campanulids</taxon>
        <taxon>Asterales</taxon>
        <taxon>Asteraceae</taxon>
        <taxon>Asteroideae</taxon>
        <taxon>Heliantheae alliance</taxon>
        <taxon>Tageteae</taxon>
        <taxon>Tagetes</taxon>
    </lineage>
</organism>
<gene>
    <name evidence="1" type="ORF">QVD17_30833</name>
</gene>
<evidence type="ECO:0000313" key="1">
    <source>
        <dbReference type="EMBL" id="KAK1415063.1"/>
    </source>
</evidence>
<dbReference type="Proteomes" id="UP001229421">
    <property type="component" value="Unassembled WGS sequence"/>
</dbReference>
<accession>A0AAD8K3B3</accession>
<name>A0AAD8K3B3_TARER</name>
<comment type="caution">
    <text evidence="1">The sequence shown here is derived from an EMBL/GenBank/DDBJ whole genome shotgun (WGS) entry which is preliminary data.</text>
</comment>
<evidence type="ECO:0000313" key="2">
    <source>
        <dbReference type="Proteomes" id="UP001229421"/>
    </source>
</evidence>
<reference evidence="1" key="1">
    <citation type="journal article" date="2023" name="bioRxiv">
        <title>Improved chromosome-level genome assembly for marigold (Tagetes erecta).</title>
        <authorList>
            <person name="Jiang F."/>
            <person name="Yuan L."/>
            <person name="Wang S."/>
            <person name="Wang H."/>
            <person name="Xu D."/>
            <person name="Wang A."/>
            <person name="Fan W."/>
        </authorList>
    </citation>
    <scope>NUCLEOTIDE SEQUENCE</scope>
    <source>
        <strain evidence="1">WSJ</strain>
        <tissue evidence="1">Leaf</tissue>
    </source>
</reference>
<protein>
    <submittedName>
        <fullName evidence="1">Uncharacterized protein</fullName>
    </submittedName>
</protein>